<comment type="subcellular location">
    <subcellularLocation>
        <location evidence="1">Membrane</location>
        <topology evidence="1">Multi-pass membrane protein</topology>
    </subcellularLocation>
</comment>
<dbReference type="InterPro" id="IPR012506">
    <property type="entry name" value="TMEM86B-like"/>
</dbReference>
<feature type="transmembrane region" description="Helical" evidence="7">
    <location>
        <begin position="52"/>
        <end position="72"/>
    </location>
</feature>
<evidence type="ECO:0000256" key="6">
    <source>
        <dbReference type="SAM" id="MobiDB-lite"/>
    </source>
</evidence>
<evidence type="ECO:0000256" key="4">
    <source>
        <dbReference type="ARBA" id="ARBA00022989"/>
    </source>
</evidence>
<dbReference type="PANTHER" id="PTHR31885:SF6">
    <property type="entry name" value="GH04784P"/>
    <property type="match status" value="1"/>
</dbReference>
<evidence type="ECO:0000313" key="8">
    <source>
        <dbReference type="EMBL" id="RZS61104.1"/>
    </source>
</evidence>
<comment type="similarity">
    <text evidence="2">Belongs to the TMEM86 family.</text>
</comment>
<dbReference type="EMBL" id="SGWX01000001">
    <property type="protein sequence ID" value="RZS61104.1"/>
    <property type="molecule type" value="Genomic_DNA"/>
</dbReference>
<feature type="transmembrane region" description="Helical" evidence="7">
    <location>
        <begin position="193"/>
        <end position="215"/>
    </location>
</feature>
<feature type="transmembrane region" description="Helical" evidence="7">
    <location>
        <begin position="78"/>
        <end position="98"/>
    </location>
</feature>
<dbReference type="Pfam" id="PF07947">
    <property type="entry name" value="YhhN"/>
    <property type="match status" value="1"/>
</dbReference>
<dbReference type="GO" id="GO:0016787">
    <property type="term" value="F:hydrolase activity"/>
    <property type="evidence" value="ECO:0007669"/>
    <property type="project" value="TreeGrafter"/>
</dbReference>
<evidence type="ECO:0000313" key="9">
    <source>
        <dbReference type="Proteomes" id="UP000293852"/>
    </source>
</evidence>
<dbReference type="RefSeq" id="WP_165399866.1">
    <property type="nucleotide sequence ID" value="NZ_SGWX01000001.1"/>
</dbReference>
<name>A0A4Q7M140_9MICO</name>
<protein>
    <submittedName>
        <fullName evidence="8">YhhN-like protein</fullName>
    </submittedName>
</protein>
<evidence type="ECO:0000256" key="2">
    <source>
        <dbReference type="ARBA" id="ARBA00007375"/>
    </source>
</evidence>
<evidence type="ECO:0000256" key="7">
    <source>
        <dbReference type="SAM" id="Phobius"/>
    </source>
</evidence>
<keyword evidence="3 7" id="KW-0812">Transmembrane</keyword>
<feature type="transmembrane region" description="Helical" evidence="7">
    <location>
        <begin position="165"/>
        <end position="187"/>
    </location>
</feature>
<accession>A0A4Q7M140</accession>
<keyword evidence="5 7" id="KW-0472">Membrane</keyword>
<proteinExistence type="inferred from homology"/>
<feature type="transmembrane region" description="Helical" evidence="7">
    <location>
        <begin position="132"/>
        <end position="153"/>
    </location>
</feature>
<keyword evidence="9" id="KW-1185">Reference proteome</keyword>
<evidence type="ECO:0000256" key="3">
    <source>
        <dbReference type="ARBA" id="ARBA00022692"/>
    </source>
</evidence>
<evidence type="ECO:0000256" key="5">
    <source>
        <dbReference type="ARBA" id="ARBA00023136"/>
    </source>
</evidence>
<feature type="region of interest" description="Disordered" evidence="6">
    <location>
        <begin position="1"/>
        <end position="27"/>
    </location>
</feature>
<feature type="transmembrane region" description="Helical" evidence="7">
    <location>
        <begin position="105"/>
        <end position="126"/>
    </location>
</feature>
<reference evidence="8 9" key="1">
    <citation type="submission" date="2019-02" db="EMBL/GenBank/DDBJ databases">
        <title>Sequencing the genomes of 1000 actinobacteria strains.</title>
        <authorList>
            <person name="Klenk H.-P."/>
        </authorList>
    </citation>
    <scope>NUCLEOTIDE SEQUENCE [LARGE SCALE GENOMIC DNA]</scope>
    <source>
        <strain evidence="8 9">DSM 16932</strain>
    </source>
</reference>
<dbReference type="PANTHER" id="PTHR31885">
    <property type="entry name" value="GH04784P"/>
    <property type="match status" value="1"/>
</dbReference>
<sequence>MHDDVHTTGSDDAAATGPGFDPEPVPDPGGALPATFFDPLRRRIEPWLPTRAARAWFGAFAALVVVHLGAHFVGPVRVAGVTQWLLVPLLAASLWCAIAAPRPRLAVLSVLALLCSWAGDTVPAFAPDAVSFLVLMGLFACAQAVYVRAFAPFREASVLRRRRGVVVVYLTVYAAVVVAGLVSTLRWGASPTWAAAAFVAGLAVYGALLVTMAVLATGVDRLAGVGGALFLVSDGLLGVGQVAPQVIGALPRGVFGFAVMLTYLAAQTLIAAGVRRRSVGGHT</sequence>
<comment type="caution">
    <text evidence="8">The sequence shown here is derived from an EMBL/GenBank/DDBJ whole genome shotgun (WGS) entry which is preliminary data.</text>
</comment>
<dbReference type="AlphaFoldDB" id="A0A4Q7M140"/>
<organism evidence="8 9">
    <name type="scientific">Xylanimonas ulmi</name>
    <dbReference type="NCBI Taxonomy" id="228973"/>
    <lineage>
        <taxon>Bacteria</taxon>
        <taxon>Bacillati</taxon>
        <taxon>Actinomycetota</taxon>
        <taxon>Actinomycetes</taxon>
        <taxon>Micrococcales</taxon>
        <taxon>Promicromonosporaceae</taxon>
        <taxon>Xylanimonas</taxon>
    </lineage>
</organism>
<feature type="transmembrane region" description="Helical" evidence="7">
    <location>
        <begin position="222"/>
        <end position="242"/>
    </location>
</feature>
<evidence type="ECO:0000256" key="1">
    <source>
        <dbReference type="ARBA" id="ARBA00004141"/>
    </source>
</evidence>
<dbReference type="GO" id="GO:0016020">
    <property type="term" value="C:membrane"/>
    <property type="evidence" value="ECO:0007669"/>
    <property type="project" value="UniProtKB-SubCell"/>
</dbReference>
<feature type="transmembrane region" description="Helical" evidence="7">
    <location>
        <begin position="254"/>
        <end position="274"/>
    </location>
</feature>
<keyword evidence="4 7" id="KW-1133">Transmembrane helix</keyword>
<dbReference type="Proteomes" id="UP000293852">
    <property type="component" value="Unassembled WGS sequence"/>
</dbReference>
<gene>
    <name evidence="8" type="ORF">EV386_1392</name>
</gene>